<evidence type="ECO:0000313" key="6">
    <source>
        <dbReference type="EMBL" id="TGD36643.1"/>
    </source>
</evidence>
<evidence type="ECO:0000313" key="3">
    <source>
        <dbReference type="EMBL" id="PCC45088.1"/>
    </source>
</evidence>
<dbReference type="Proteomes" id="UP000234327">
    <property type="component" value="Unassembled WGS sequence"/>
</dbReference>
<reference evidence="9 10" key="2">
    <citation type="submission" date="2017-03" db="EMBL/GenBank/DDBJ databases">
        <authorList>
            <person name="Afonso C.L."/>
            <person name="Miller P.J."/>
            <person name="Scott M.A."/>
            <person name="Spackman E."/>
            <person name="Goraichik I."/>
            <person name="Dimitrov K.M."/>
            <person name="Suarez D.L."/>
            <person name="Swayne D.E."/>
        </authorList>
    </citation>
    <scope>NUCLEOTIDE SEQUENCE [LARGE SCALE GENOMIC DNA]</scope>
    <source>
        <strain evidence="4">6</strain>
        <strain evidence="10">6(3)</strain>
        <strain evidence="5">8</strain>
        <strain evidence="9">8(6)</strain>
    </source>
</reference>
<accession>A0A2H1HLT0</accession>
<evidence type="ECO:0000313" key="10">
    <source>
        <dbReference type="Proteomes" id="UP000234327"/>
    </source>
</evidence>
<gene>
    <name evidence="4" type="ORF">BAURA63_00315</name>
    <name evidence="5" type="ORF">BAURA86_01062</name>
    <name evidence="3" type="ORF">CIK64_17425</name>
    <name evidence="2" type="ORF">CIK79_06010</name>
    <name evidence="1" type="ORF">CXR27_17795</name>
    <name evidence="6" type="ORF">EB834_18800</name>
</gene>
<evidence type="ECO:0000313" key="11">
    <source>
        <dbReference type="Proteomes" id="UP000282731"/>
    </source>
</evidence>
<evidence type="ECO:0000313" key="4">
    <source>
        <dbReference type="EMBL" id="SMX63865.1"/>
    </source>
</evidence>
<organism evidence="2 8">
    <name type="scientific">Brevibacterium aurantiacum</name>
    <dbReference type="NCBI Taxonomy" id="273384"/>
    <lineage>
        <taxon>Bacteria</taxon>
        <taxon>Bacillati</taxon>
        <taxon>Actinomycetota</taxon>
        <taxon>Actinomycetes</taxon>
        <taxon>Micrococcales</taxon>
        <taxon>Brevibacteriaceae</taxon>
        <taxon>Brevibacterium</taxon>
    </lineage>
</organism>
<evidence type="ECO:0000313" key="12">
    <source>
        <dbReference type="Proteomes" id="UP000297736"/>
    </source>
</evidence>
<accession>A0A2A3X274</accession>
<evidence type="ECO:0000313" key="2">
    <source>
        <dbReference type="EMBL" id="PCC17885.1"/>
    </source>
</evidence>
<reference evidence="1 11" key="3">
    <citation type="submission" date="2017-12" db="EMBL/GenBank/DDBJ databases">
        <authorList>
            <person name="Levesque S."/>
        </authorList>
    </citation>
    <scope>NUCLEOTIDE SEQUENCE [LARGE SCALE GENOMIC DNA]</scope>
    <source>
        <strain evidence="1 11">SMQ-1420</strain>
    </source>
</reference>
<evidence type="ECO:0008006" key="13">
    <source>
        <dbReference type="Google" id="ProtNLM"/>
    </source>
</evidence>
<dbReference type="EMBL" id="FXZI01000002">
    <property type="protein sequence ID" value="SMX79473.1"/>
    <property type="molecule type" value="Genomic_DNA"/>
</dbReference>
<dbReference type="EMBL" id="FXYZ01000001">
    <property type="protein sequence ID" value="SMX63865.1"/>
    <property type="molecule type" value="Genomic_DNA"/>
</dbReference>
<dbReference type="AlphaFoldDB" id="A0A2A3X274"/>
<dbReference type="InterPro" id="IPR011335">
    <property type="entry name" value="Restrct_endonuc-II-like"/>
</dbReference>
<dbReference type="EMBL" id="NRGX01000001">
    <property type="protein sequence ID" value="PCC17885.1"/>
    <property type="molecule type" value="Genomic_DNA"/>
</dbReference>
<dbReference type="Proteomes" id="UP000234300">
    <property type="component" value="Unassembled WGS sequence"/>
</dbReference>
<evidence type="ECO:0000313" key="9">
    <source>
        <dbReference type="Proteomes" id="UP000234300"/>
    </source>
</evidence>
<reference evidence="7 8" key="1">
    <citation type="journal article" date="2017" name="Elife">
        <title>Extensive horizontal gene transfer in cheese-associated bacteria.</title>
        <authorList>
            <person name="Bonham K.S."/>
            <person name="Wolfe B.E."/>
            <person name="Dutton R.J."/>
        </authorList>
    </citation>
    <scope>NUCLEOTIDE SEQUENCE [LARGE SCALE GENOMIC DNA]</scope>
    <source>
        <strain evidence="3 7">947_7</strain>
        <strain evidence="2 8">JB5</strain>
    </source>
</reference>
<evidence type="ECO:0000313" key="8">
    <source>
        <dbReference type="Proteomes" id="UP000218377"/>
    </source>
</evidence>
<dbReference type="Proteomes" id="UP000218377">
    <property type="component" value="Unassembled WGS sequence"/>
</dbReference>
<evidence type="ECO:0000313" key="5">
    <source>
        <dbReference type="EMBL" id="SMX79473.1"/>
    </source>
</evidence>
<dbReference type="SUPFAM" id="SSF52980">
    <property type="entry name" value="Restriction endonuclease-like"/>
    <property type="match status" value="1"/>
</dbReference>
<dbReference type="Gene3D" id="3.40.960.10">
    <property type="entry name" value="VSR Endonuclease"/>
    <property type="match status" value="1"/>
</dbReference>
<dbReference type="Proteomes" id="UP000217564">
    <property type="component" value="Unassembled WGS sequence"/>
</dbReference>
<dbReference type="Proteomes" id="UP000297736">
    <property type="component" value="Unassembled WGS sequence"/>
</dbReference>
<evidence type="ECO:0000313" key="1">
    <source>
        <dbReference type="EMBL" id="AZT98635.1"/>
    </source>
</evidence>
<reference evidence="6 12" key="4">
    <citation type="submission" date="2018-10" db="EMBL/GenBank/DDBJ databases">
        <title>Brevibacterium genomes from Austrain hard cheese rinds.</title>
        <authorList>
            <person name="Anast J.M."/>
            <person name="Dzieciol M."/>
            <person name="Schultz D.L."/>
            <person name="Mann E."/>
            <person name="Wagner M."/>
            <person name="Schmitz-Esser S."/>
        </authorList>
    </citation>
    <scope>NUCLEOTIDE SEQUENCE [LARGE SCALE GENOMIC DNA]</scope>
    <source>
        <strain evidence="6 12">L261</strain>
    </source>
</reference>
<reference evidence="1 11" key="5">
    <citation type="submission" date="2019-01" db="EMBL/GenBank/DDBJ databases">
        <title>Comparative genomic analysis of Brevibacterium aurantiacum sheds light on its evolution and its adaptation to smear-ripened cheeses.</title>
        <authorList>
            <person name="Moineau S."/>
        </authorList>
    </citation>
    <scope>NUCLEOTIDE SEQUENCE [LARGE SCALE GENOMIC DNA]</scope>
    <source>
        <strain evidence="1 11">SMQ-1420</strain>
    </source>
</reference>
<dbReference type="EMBL" id="RHFF01000026">
    <property type="protein sequence ID" value="TGD36643.1"/>
    <property type="molecule type" value="Genomic_DNA"/>
</dbReference>
<dbReference type="EMBL" id="CP025334">
    <property type="protein sequence ID" value="AZT98635.1"/>
    <property type="molecule type" value="Genomic_DNA"/>
</dbReference>
<dbReference type="Proteomes" id="UP000282731">
    <property type="component" value="Chromosome"/>
</dbReference>
<proteinExistence type="predicted"/>
<dbReference type="EMBL" id="NRGP01000031">
    <property type="protein sequence ID" value="PCC45088.1"/>
    <property type="molecule type" value="Genomic_DNA"/>
</dbReference>
<evidence type="ECO:0000313" key="7">
    <source>
        <dbReference type="Proteomes" id="UP000217564"/>
    </source>
</evidence>
<protein>
    <recommendedName>
        <fullName evidence="13">DUF559 domain-containing protein</fullName>
    </recommendedName>
</protein>
<sequence>MSYWHSKPMTFRQMPTPFTRADLAARKITSYALQHDPRYIQLVHGVWIDRTEDTVAPTPVWAGVNWQRVATQLRGFRLRRPDVAGTFWTAARLYGLPVPNRIRDQDLHVAGDTACTRVNMRQVILHRHRQLKQIDFFDLQLVTVPHLLVELGSHLSLLELVQFGDAAVSKRFGGPKTTVESLQTELATRRQVRSRRRIEKAFSLVRLTVDSPRETWLRLWLIDNGFPEPVVHPQVLCRIKNVILQPDLGYPEFKLAIEYEGDHHRSSAGQFNTDIERQQLLEAEGWTVLRVTKKTDLATFGKLLNTHLNNPA</sequence>
<name>A0A2A3X274_BREAU</name>